<evidence type="ECO:0000313" key="5">
    <source>
        <dbReference type="Proteomes" id="UP001569414"/>
    </source>
</evidence>
<keyword evidence="1" id="KW-0285">Flavoprotein</keyword>
<dbReference type="PROSITE" id="PS51387">
    <property type="entry name" value="FAD_PCMH"/>
    <property type="match status" value="1"/>
</dbReference>
<sequence>MTDIPALKANLEGIKVEDNPRIVRRKSRDCFWFSPVLKEQLDGVTGDLLVSPKNVAEIIRVHKACYAADIPVTARGAGTGNYGQAMPLFGGVILDLSEMAAVKDIKSGVVVAEPGAVMADIDALTRPRTGLELRVHPSIYRTATIGGFLGGGSVGNGSVNWGGLWDLGNVIRLRLVTMESEPQVVELTGSDVQKALHAYGTTGIITEIEVPLTAAYDWVDVLVGFDDFLDAARFSEELANMDGLLTKNIASIEAPLPHDYFQRHKKFIRKEQSVVVLMVAAFAMEALDGLLRRSPVGEVLYRSDRATAEDIEHLPPAYELTWSHTTMQCLRGDPSITYLQVRYPDENPLETIGTLQNIFAEELPGHLEFIRYNGRLIPIGLPIVRFTDKSRLDEIIQRHEALGCTIFNPHRYTLEEGGSKPVDAALLAFKRQMDPKGLLNPGKLIAWDHPDYKFDRDQNFLFPGL</sequence>
<dbReference type="PANTHER" id="PTHR11748:SF119">
    <property type="entry name" value="D-2-HYDROXYGLUTARATE DEHYDROGENASE"/>
    <property type="match status" value="1"/>
</dbReference>
<dbReference type="SUPFAM" id="SSF56176">
    <property type="entry name" value="FAD-binding/transporter-associated domain-like"/>
    <property type="match status" value="1"/>
</dbReference>
<feature type="domain" description="FAD-binding PCMH-type" evidence="3">
    <location>
        <begin position="41"/>
        <end position="215"/>
    </location>
</feature>
<evidence type="ECO:0000256" key="1">
    <source>
        <dbReference type="ARBA" id="ARBA00022630"/>
    </source>
</evidence>
<gene>
    <name evidence="4" type="ORF">ACCI51_13520</name>
</gene>
<dbReference type="EMBL" id="JBGMEL010000013">
    <property type="protein sequence ID" value="MFA0791572.1"/>
    <property type="molecule type" value="Genomic_DNA"/>
</dbReference>
<proteinExistence type="predicted"/>
<reference evidence="4 5" key="1">
    <citation type="submission" date="2024-08" db="EMBL/GenBank/DDBJ databases">
        <authorList>
            <person name="Ishaq N."/>
        </authorList>
    </citation>
    <scope>NUCLEOTIDE SEQUENCE [LARGE SCALE GENOMIC DNA]</scope>
    <source>
        <strain evidence="4 5">JCM 30400</strain>
    </source>
</reference>
<dbReference type="RefSeq" id="WP_371844042.1">
    <property type="nucleotide sequence ID" value="NZ_JBGMEL010000013.1"/>
</dbReference>
<comment type="caution">
    <text evidence="4">The sequence shown here is derived from an EMBL/GenBank/DDBJ whole genome shotgun (WGS) entry which is preliminary data.</text>
</comment>
<organism evidence="4 5">
    <name type="scientific">Microbulbifer echini</name>
    <dbReference type="NCBI Taxonomy" id="1529067"/>
    <lineage>
        <taxon>Bacteria</taxon>
        <taxon>Pseudomonadati</taxon>
        <taxon>Pseudomonadota</taxon>
        <taxon>Gammaproteobacteria</taxon>
        <taxon>Cellvibrionales</taxon>
        <taxon>Microbulbiferaceae</taxon>
        <taxon>Microbulbifer</taxon>
    </lineage>
</organism>
<dbReference type="InterPro" id="IPR036318">
    <property type="entry name" value="FAD-bd_PCMH-like_sf"/>
</dbReference>
<evidence type="ECO:0000256" key="2">
    <source>
        <dbReference type="ARBA" id="ARBA00022827"/>
    </source>
</evidence>
<dbReference type="Gene3D" id="3.30.465.10">
    <property type="match status" value="1"/>
</dbReference>
<accession>A0ABV4NQA4</accession>
<dbReference type="SUPFAM" id="SSF55103">
    <property type="entry name" value="FAD-linked oxidases, C-terminal domain"/>
    <property type="match status" value="1"/>
</dbReference>
<evidence type="ECO:0000313" key="4">
    <source>
        <dbReference type="EMBL" id="MFA0791572.1"/>
    </source>
</evidence>
<dbReference type="InterPro" id="IPR006094">
    <property type="entry name" value="Oxid_FAD_bind_N"/>
</dbReference>
<dbReference type="Proteomes" id="UP001569414">
    <property type="component" value="Unassembled WGS sequence"/>
</dbReference>
<name>A0ABV4NQA4_9GAMM</name>
<dbReference type="InterPro" id="IPR016166">
    <property type="entry name" value="FAD-bd_PCMH"/>
</dbReference>
<dbReference type="InterPro" id="IPR016169">
    <property type="entry name" value="FAD-bd_PCMH_sub2"/>
</dbReference>
<protein>
    <submittedName>
        <fullName evidence="4">FAD-binding oxidoreductase</fullName>
    </submittedName>
</protein>
<keyword evidence="2" id="KW-0274">FAD</keyword>
<evidence type="ECO:0000259" key="3">
    <source>
        <dbReference type="PROSITE" id="PS51387"/>
    </source>
</evidence>
<dbReference type="InterPro" id="IPR016164">
    <property type="entry name" value="FAD-linked_Oxase-like_C"/>
</dbReference>
<dbReference type="PANTHER" id="PTHR11748">
    <property type="entry name" value="D-LACTATE DEHYDROGENASE"/>
    <property type="match status" value="1"/>
</dbReference>
<keyword evidence="5" id="KW-1185">Reference proteome</keyword>
<dbReference type="Pfam" id="PF01565">
    <property type="entry name" value="FAD_binding_4"/>
    <property type="match status" value="1"/>
</dbReference>